<evidence type="ECO:0000256" key="3">
    <source>
        <dbReference type="ARBA" id="ARBA00022801"/>
    </source>
</evidence>
<evidence type="ECO:0000256" key="1">
    <source>
        <dbReference type="ARBA" id="ARBA00006865"/>
    </source>
</evidence>
<reference evidence="9" key="2">
    <citation type="thesis" date="2020" institute="Technische Universitat Dresden" country="Dresden, Germany">
        <title>The Agarolytic System of Microbulbifer elongatus PORT2, Isolated from Batu Karas, Pangandaran West Java Indonesia.</title>
        <authorList>
            <person name="Anggraeni S.R."/>
        </authorList>
    </citation>
    <scope>NUCLEOTIDE SEQUENCE</scope>
    <source>
        <strain evidence="9">PORT2</strain>
    </source>
</reference>
<name>A0A516UX64_9GAMM</name>
<evidence type="ECO:0000313" key="11">
    <source>
        <dbReference type="Proteomes" id="UP001205566"/>
    </source>
</evidence>
<evidence type="ECO:0000259" key="8">
    <source>
        <dbReference type="PROSITE" id="PS51762"/>
    </source>
</evidence>
<keyword evidence="3 10" id="KW-0378">Hydrolase</keyword>
<comment type="similarity">
    <text evidence="1">Belongs to the glycosyl hydrolase 16 family.</text>
</comment>
<protein>
    <submittedName>
        <fullName evidence="10">Beta-agarase GH16</fullName>
        <ecNumber evidence="10">3.2.1.81</ecNumber>
    </submittedName>
    <submittedName>
        <fullName evidence="9">Carbohydrate-binding protein</fullName>
    </submittedName>
</protein>
<evidence type="ECO:0000259" key="7">
    <source>
        <dbReference type="PROSITE" id="PS51175"/>
    </source>
</evidence>
<accession>A0A516UX64</accession>
<feature type="chain" id="PRO_5021722746" evidence="6">
    <location>
        <begin position="20"/>
        <end position="597"/>
    </location>
</feature>
<organism evidence="10">
    <name type="scientific">Microbulbifer elongatus</name>
    <dbReference type="NCBI Taxonomy" id="86173"/>
    <lineage>
        <taxon>Bacteria</taxon>
        <taxon>Pseudomonadati</taxon>
        <taxon>Pseudomonadota</taxon>
        <taxon>Gammaproteobacteria</taxon>
        <taxon>Cellvibrionales</taxon>
        <taxon>Microbulbiferaceae</taxon>
        <taxon>Microbulbifer</taxon>
    </lineage>
</organism>
<reference evidence="10" key="1">
    <citation type="submission" date="2018-09" db="EMBL/GenBank/DDBJ databases">
        <title>Two novel agarases I from Microbulbifer elongatus PORT2 isolated from Batu Karas Coastal, West Java Indonesia.</title>
        <authorList>
            <person name="Anggraeni S.R."/>
        </authorList>
    </citation>
    <scope>NUCLEOTIDE SEQUENCE</scope>
    <source>
        <strain evidence="10">PORT2</strain>
    </source>
</reference>
<feature type="domain" description="GH16" evidence="8">
    <location>
        <begin position="20"/>
        <end position="294"/>
    </location>
</feature>
<feature type="signal peptide" evidence="6">
    <location>
        <begin position="1"/>
        <end position="19"/>
    </location>
</feature>
<dbReference type="InterPro" id="IPR006584">
    <property type="entry name" value="Cellulose-bd_IV"/>
</dbReference>
<feature type="domain" description="CBM6" evidence="7">
    <location>
        <begin position="464"/>
        <end position="594"/>
    </location>
</feature>
<dbReference type="Pfam" id="PF03422">
    <property type="entry name" value="CBM_6"/>
    <property type="match status" value="2"/>
</dbReference>
<evidence type="ECO:0000313" key="10">
    <source>
        <dbReference type="EMBL" id="QDQ70822.1"/>
    </source>
</evidence>
<dbReference type="GO" id="GO:0005975">
    <property type="term" value="P:carbohydrate metabolic process"/>
    <property type="evidence" value="ECO:0007669"/>
    <property type="project" value="InterPro"/>
</dbReference>
<feature type="region of interest" description="Disordered" evidence="5">
    <location>
        <begin position="296"/>
        <end position="323"/>
    </location>
</feature>
<proteinExistence type="inferred from homology"/>
<dbReference type="GO" id="GO:0030246">
    <property type="term" value="F:carbohydrate binding"/>
    <property type="evidence" value="ECO:0007669"/>
    <property type="project" value="InterPro"/>
</dbReference>
<gene>
    <name evidence="10" type="primary">agaF16</name>
    <name evidence="9" type="ORF">HXX02_16485</name>
</gene>
<dbReference type="SUPFAM" id="SSF49785">
    <property type="entry name" value="Galactose-binding domain-like"/>
    <property type="match status" value="2"/>
</dbReference>
<sequence>MNRLTITLLASMLGGTATAADWDGIPVPADPGAGKVWELHPLSDDFNYEAPAAGKSAAFYERWKEGFINPWTGPGLTEWHPEYSLVSNGRLQIKSGRKPGTNQVYLGSITSKTTLTYPLYMEARAKLSNMVLASDFWLLSADSTEEIDVIEAYGSDRPGQEWFAERLHLSHHVFIREPFQDYQPTDPGTWYADGNGTRWADSYHRVGVYWRDPWHLEYYVDGQLVRTASGPDIIDPNGFTNGTGLSKPMHAIINMEDQSWRSDNGITPTDAELADPNRNTYNVDWVRFYKPVATGGGSGSGGSGSGGSSGGSSGGGSTEGDVTTVELGDFYSTGKDGASVSGDTVPGFNRNGSNINYNTSGDWGDYTVTLPEAGDYRVELITASPSAGELGAELQFNGSTLVTTLGNTGGWESYQTFQFAQTVSVSAAGDYGFRVKSIGTSAWQWNGDAIRFVKQSSQRPAESITLELSDFVTTGKVGSAVAGDSVVGFNPNGSNINYNTSGDWAEYQLDVATSGNYGLTLAAATPMSGDINAQVSIDGQNVGTIAISNTGDWESYVNFTLPSSIALPPGTHTLRVQSTGNSAWQWNGDKVVLTPAN</sequence>
<keyword evidence="11" id="KW-1185">Reference proteome</keyword>
<dbReference type="CDD" id="cd02178">
    <property type="entry name" value="GH16_beta_agarase"/>
    <property type="match status" value="1"/>
</dbReference>
<dbReference type="CDD" id="cd04079">
    <property type="entry name" value="CBM6_agarase-like"/>
    <property type="match status" value="2"/>
</dbReference>
<evidence type="ECO:0000256" key="4">
    <source>
        <dbReference type="ARBA" id="ARBA00023295"/>
    </source>
</evidence>
<feature type="compositionally biased region" description="Gly residues" evidence="5">
    <location>
        <begin position="296"/>
        <end position="318"/>
    </location>
</feature>
<dbReference type="InterPro" id="IPR016287">
    <property type="entry name" value="Beta_agarase"/>
</dbReference>
<keyword evidence="2 6" id="KW-0732">Signal</keyword>
<evidence type="ECO:0000256" key="6">
    <source>
        <dbReference type="SAM" id="SignalP"/>
    </source>
</evidence>
<dbReference type="SUPFAM" id="SSF49899">
    <property type="entry name" value="Concanavalin A-like lectins/glucanases"/>
    <property type="match status" value="1"/>
</dbReference>
<dbReference type="EC" id="3.2.1.81" evidence="10"/>
<dbReference type="GO" id="GO:0033916">
    <property type="term" value="F:beta-agarase activity"/>
    <property type="evidence" value="ECO:0007669"/>
    <property type="project" value="UniProtKB-EC"/>
</dbReference>
<feature type="domain" description="CBM6" evidence="7">
    <location>
        <begin position="323"/>
        <end position="453"/>
    </location>
</feature>
<dbReference type="InterPro" id="IPR008979">
    <property type="entry name" value="Galactose-bd-like_sf"/>
</dbReference>
<dbReference type="Proteomes" id="UP001205566">
    <property type="component" value="Unassembled WGS sequence"/>
</dbReference>
<dbReference type="SMR" id="A0A516UX64"/>
<dbReference type="AlphaFoldDB" id="A0A516UX64"/>
<dbReference type="EMBL" id="MH996639">
    <property type="protein sequence ID" value="QDQ70822.1"/>
    <property type="molecule type" value="Genomic_DNA"/>
</dbReference>
<keyword evidence="4 10" id="KW-0326">Glycosidase</keyword>
<evidence type="ECO:0000256" key="5">
    <source>
        <dbReference type="SAM" id="MobiDB-lite"/>
    </source>
</evidence>
<dbReference type="InterPro" id="IPR000757">
    <property type="entry name" value="Beta-glucanase-like"/>
</dbReference>
<dbReference type="InterPro" id="IPR005084">
    <property type="entry name" value="CBM6"/>
</dbReference>
<dbReference type="RefSeq" id="WP_255875963.1">
    <property type="nucleotide sequence ID" value="NZ_JACASI010000045.1"/>
</dbReference>
<dbReference type="PROSITE" id="PS51175">
    <property type="entry name" value="CBM6"/>
    <property type="match status" value="2"/>
</dbReference>
<dbReference type="SMART" id="SM00606">
    <property type="entry name" value="CBD_IV"/>
    <property type="match status" value="2"/>
</dbReference>
<dbReference type="PROSITE" id="PS51762">
    <property type="entry name" value="GH16_2"/>
    <property type="match status" value="1"/>
</dbReference>
<dbReference type="Gene3D" id="2.60.120.200">
    <property type="match status" value="1"/>
</dbReference>
<dbReference type="InterPro" id="IPR013320">
    <property type="entry name" value="ConA-like_dom_sf"/>
</dbReference>
<dbReference type="Gene3D" id="2.60.120.260">
    <property type="entry name" value="Galactose-binding domain-like"/>
    <property type="match status" value="2"/>
</dbReference>
<dbReference type="EMBL" id="JACASI010000045">
    <property type="protein sequence ID" value="MCQ3831039.1"/>
    <property type="molecule type" value="Genomic_DNA"/>
</dbReference>
<evidence type="ECO:0000256" key="2">
    <source>
        <dbReference type="ARBA" id="ARBA00022729"/>
    </source>
</evidence>
<evidence type="ECO:0000313" key="9">
    <source>
        <dbReference type="EMBL" id="MCQ3831039.1"/>
    </source>
</evidence>